<gene>
    <name evidence="1" type="ORF">N7492_005039</name>
</gene>
<dbReference type="AlphaFoldDB" id="A0A9W9I929"/>
<name>A0A9W9I929_9EURO</name>
<dbReference type="EMBL" id="JAPQKO010000003">
    <property type="protein sequence ID" value="KAJ5172446.1"/>
    <property type="molecule type" value="Genomic_DNA"/>
</dbReference>
<protein>
    <submittedName>
        <fullName evidence="1">Uncharacterized protein</fullName>
    </submittedName>
</protein>
<evidence type="ECO:0000313" key="2">
    <source>
        <dbReference type="Proteomes" id="UP001146351"/>
    </source>
</evidence>
<organism evidence="1 2">
    <name type="scientific">Penicillium capsulatum</name>
    <dbReference type="NCBI Taxonomy" id="69766"/>
    <lineage>
        <taxon>Eukaryota</taxon>
        <taxon>Fungi</taxon>
        <taxon>Dikarya</taxon>
        <taxon>Ascomycota</taxon>
        <taxon>Pezizomycotina</taxon>
        <taxon>Eurotiomycetes</taxon>
        <taxon>Eurotiomycetidae</taxon>
        <taxon>Eurotiales</taxon>
        <taxon>Aspergillaceae</taxon>
        <taxon>Penicillium</taxon>
    </lineage>
</organism>
<accession>A0A9W9I929</accession>
<proteinExistence type="predicted"/>
<comment type="caution">
    <text evidence="1">The sequence shown here is derived from an EMBL/GenBank/DDBJ whole genome shotgun (WGS) entry which is preliminary data.</text>
</comment>
<sequence>MDIRSRSPSDVAVLVSVVFQIDHPATHVSPALESMDSLIDYYAAAEMMIVGLEGPRSQGPDCGTPSTYFRRQQRPVVPIAHHLHLSCHSLRQANRV</sequence>
<keyword evidence="2" id="KW-1185">Reference proteome</keyword>
<reference evidence="1" key="2">
    <citation type="journal article" date="2023" name="IMA Fungus">
        <title>Comparative genomic study of the Penicillium genus elucidates a diverse pangenome and 15 lateral gene transfer events.</title>
        <authorList>
            <person name="Petersen C."/>
            <person name="Sorensen T."/>
            <person name="Nielsen M.R."/>
            <person name="Sondergaard T.E."/>
            <person name="Sorensen J.L."/>
            <person name="Fitzpatrick D.A."/>
            <person name="Frisvad J.C."/>
            <person name="Nielsen K.L."/>
        </authorList>
    </citation>
    <scope>NUCLEOTIDE SEQUENCE</scope>
    <source>
        <strain evidence="1">IBT 21917</strain>
    </source>
</reference>
<evidence type="ECO:0000313" key="1">
    <source>
        <dbReference type="EMBL" id="KAJ5172446.1"/>
    </source>
</evidence>
<reference evidence="1" key="1">
    <citation type="submission" date="2022-11" db="EMBL/GenBank/DDBJ databases">
        <authorList>
            <person name="Petersen C."/>
        </authorList>
    </citation>
    <scope>NUCLEOTIDE SEQUENCE</scope>
    <source>
        <strain evidence="1">IBT 21917</strain>
    </source>
</reference>
<dbReference type="Proteomes" id="UP001146351">
    <property type="component" value="Unassembled WGS sequence"/>
</dbReference>